<gene>
    <name evidence="2" type="ORF">D1869_03530</name>
</gene>
<accession>A0A650CEU5</accession>
<evidence type="ECO:0000313" key="2">
    <source>
        <dbReference type="EMBL" id="QGR16373.1"/>
    </source>
</evidence>
<protein>
    <submittedName>
        <fullName evidence="2">Bacterio-opsin activator</fullName>
    </submittedName>
</protein>
<proteinExistence type="predicted"/>
<dbReference type="PANTHER" id="PTHR34236">
    <property type="entry name" value="DIMETHYL SULFOXIDE REDUCTASE TRANSCRIPTIONAL ACTIVATOR"/>
    <property type="match status" value="1"/>
</dbReference>
<dbReference type="InterPro" id="IPR007050">
    <property type="entry name" value="HTH_bacterioopsin"/>
</dbReference>
<organism evidence="2 3">
    <name type="scientific">Sulfurisphaera ohwakuensis</name>
    <dbReference type="NCBI Taxonomy" id="69656"/>
    <lineage>
        <taxon>Archaea</taxon>
        <taxon>Thermoproteota</taxon>
        <taxon>Thermoprotei</taxon>
        <taxon>Sulfolobales</taxon>
        <taxon>Sulfolobaceae</taxon>
        <taxon>Sulfurisphaera</taxon>
    </lineage>
</organism>
<dbReference type="PANTHER" id="PTHR34236:SF1">
    <property type="entry name" value="DIMETHYL SULFOXIDE REDUCTASE TRANSCRIPTIONAL ACTIVATOR"/>
    <property type="match status" value="1"/>
</dbReference>
<sequence length="221" mass="26003">MIDIDMLIFLKKYNIMMIKKVDIKVVHEDCWTHHMPYDAYTINLQVYPNKNYLRSRIMINSTDKEAIKLMKDHKSVVKVMNISKLKDGYYVDFLNTYRGSIAGVLYDKEVLILGNKIKGNSELWSFVTHSKNLNELFEELRSLGKIEEIRTEDFNPSFTLDLTDMERKVLMVALSRGYLDYPRRATADEIARLLNISKVTFLYHLRNAQKKIITYLLKSAY</sequence>
<keyword evidence="3" id="KW-1185">Reference proteome</keyword>
<reference evidence="2 3" key="1">
    <citation type="submission" date="2019-10" db="EMBL/GenBank/DDBJ databases">
        <title>Genome Sequences from Six Type Strain Members of the Archaeal Family Sulfolobaceae: Acidianus ambivalens, Acidianus infernus, Metallosphaera prunae, Stygiolobus azoricus, Sulfolobus metallicus, and Sulfurisphaera ohwakuensis.</title>
        <authorList>
            <person name="Counts J.A."/>
            <person name="Kelly R.M."/>
        </authorList>
    </citation>
    <scope>NUCLEOTIDE SEQUENCE [LARGE SCALE GENOMIC DNA]</scope>
    <source>
        <strain evidence="2 3">TA-1</strain>
    </source>
</reference>
<evidence type="ECO:0000259" key="1">
    <source>
        <dbReference type="Pfam" id="PF04967"/>
    </source>
</evidence>
<name>A0A650CEU5_SULOH</name>
<feature type="domain" description="HTH bat-type" evidence="1">
    <location>
        <begin position="162"/>
        <end position="214"/>
    </location>
</feature>
<dbReference type="EMBL" id="CP045484">
    <property type="protein sequence ID" value="QGR16373.1"/>
    <property type="molecule type" value="Genomic_DNA"/>
</dbReference>
<dbReference type="OrthoDB" id="168808at2157"/>
<evidence type="ECO:0000313" key="3">
    <source>
        <dbReference type="Proteomes" id="UP000427373"/>
    </source>
</evidence>
<dbReference type="Proteomes" id="UP000427373">
    <property type="component" value="Chromosome"/>
</dbReference>
<dbReference type="Pfam" id="PF04967">
    <property type="entry name" value="HTH_10"/>
    <property type="match status" value="1"/>
</dbReference>
<dbReference type="KEGG" id="soh:D1869_03530"/>
<dbReference type="AlphaFoldDB" id="A0A650CEU5"/>